<evidence type="ECO:0000259" key="24">
    <source>
        <dbReference type="Pfam" id="PF08245"/>
    </source>
</evidence>
<dbReference type="EC" id="6.3.2.12" evidence="6"/>
<evidence type="ECO:0000256" key="8">
    <source>
        <dbReference type="ARBA" id="ARBA00019357"/>
    </source>
</evidence>
<dbReference type="InterPro" id="IPR036565">
    <property type="entry name" value="Mur-like_cat_sf"/>
</dbReference>
<organism evidence="25 26">
    <name type="scientific">Siphonobacter aquaeclarae</name>
    <dbReference type="NCBI Taxonomy" id="563176"/>
    <lineage>
        <taxon>Bacteria</taxon>
        <taxon>Pseudomonadati</taxon>
        <taxon>Bacteroidota</taxon>
        <taxon>Cytophagia</taxon>
        <taxon>Cytophagales</taxon>
        <taxon>Cytophagaceae</taxon>
        <taxon>Siphonobacter</taxon>
    </lineage>
</organism>
<evidence type="ECO:0000256" key="2">
    <source>
        <dbReference type="ARBA" id="ARBA00002714"/>
    </source>
</evidence>
<comment type="catalytic activity">
    <reaction evidence="18">
        <text>(6S)-5,6,7,8-tetrahydrofolyl-(gamma-L-Glu)(n) + L-glutamate + ATP = (6S)-5,6,7,8-tetrahydrofolyl-(gamma-L-Glu)(n+1) + ADP + phosphate + H(+)</text>
        <dbReference type="Rhea" id="RHEA:10580"/>
        <dbReference type="Rhea" id="RHEA-COMP:14738"/>
        <dbReference type="Rhea" id="RHEA-COMP:14740"/>
        <dbReference type="ChEBI" id="CHEBI:15378"/>
        <dbReference type="ChEBI" id="CHEBI:29985"/>
        <dbReference type="ChEBI" id="CHEBI:30616"/>
        <dbReference type="ChEBI" id="CHEBI:43474"/>
        <dbReference type="ChEBI" id="CHEBI:141005"/>
        <dbReference type="ChEBI" id="CHEBI:456216"/>
        <dbReference type="EC" id="6.3.2.17"/>
    </reaction>
</comment>
<dbReference type="GO" id="GO:0004326">
    <property type="term" value="F:tetrahydrofolylpolyglutamate synthase activity"/>
    <property type="evidence" value="ECO:0007669"/>
    <property type="project" value="UniProtKB-EC"/>
</dbReference>
<dbReference type="GO" id="GO:0046872">
    <property type="term" value="F:metal ion binding"/>
    <property type="evidence" value="ECO:0007669"/>
    <property type="project" value="UniProtKB-KW"/>
</dbReference>
<dbReference type="Proteomes" id="UP000198901">
    <property type="component" value="Unassembled WGS sequence"/>
</dbReference>
<evidence type="ECO:0000256" key="5">
    <source>
        <dbReference type="ARBA" id="ARBA00008276"/>
    </source>
</evidence>
<evidence type="ECO:0000256" key="17">
    <source>
        <dbReference type="ARBA" id="ARBA00032510"/>
    </source>
</evidence>
<evidence type="ECO:0000256" key="3">
    <source>
        <dbReference type="ARBA" id="ARBA00004799"/>
    </source>
</evidence>
<dbReference type="Pfam" id="PF02875">
    <property type="entry name" value="Mur_ligase_C"/>
    <property type="match status" value="1"/>
</dbReference>
<evidence type="ECO:0000256" key="13">
    <source>
        <dbReference type="ARBA" id="ARBA00022842"/>
    </source>
</evidence>
<dbReference type="AlphaFoldDB" id="A0A1G9RPA5"/>
<dbReference type="GO" id="GO:0008841">
    <property type="term" value="F:dihydrofolate synthase activity"/>
    <property type="evidence" value="ECO:0007669"/>
    <property type="project" value="UniProtKB-EC"/>
</dbReference>
<dbReference type="STRING" id="563176.SAMN04488090_2973"/>
<protein>
    <recommendedName>
        <fullName evidence="8">Dihydrofolate synthase/folylpolyglutamate synthase</fullName>
        <ecNumber evidence="6">6.3.2.12</ecNumber>
        <ecNumber evidence="7">6.3.2.17</ecNumber>
    </recommendedName>
    <alternativeName>
        <fullName evidence="17">Folylpoly-gamma-glutamate synthetase-dihydrofolate synthetase</fullName>
    </alternativeName>
    <alternativeName>
        <fullName evidence="15">Folylpolyglutamate synthetase</fullName>
    </alternativeName>
    <alternativeName>
        <fullName evidence="16">Tetrahydrofolylpolyglutamate synthase</fullName>
    </alternativeName>
</protein>
<dbReference type="PANTHER" id="PTHR11136">
    <property type="entry name" value="FOLYLPOLYGLUTAMATE SYNTHASE-RELATED"/>
    <property type="match status" value="1"/>
</dbReference>
<dbReference type="RefSeq" id="WP_093203744.1">
    <property type="nucleotide sequence ID" value="NZ_FNGS01000005.1"/>
</dbReference>
<evidence type="ECO:0000256" key="15">
    <source>
        <dbReference type="ARBA" id="ARBA00030048"/>
    </source>
</evidence>
<evidence type="ECO:0000256" key="21">
    <source>
        <dbReference type="ARBA" id="ARBA00049161"/>
    </source>
</evidence>
<keyword evidence="26" id="KW-1185">Reference proteome</keyword>
<dbReference type="EC" id="6.3.2.17" evidence="7"/>
<dbReference type="PIRSF" id="PIRSF001563">
    <property type="entry name" value="Folylpolyglu_synth"/>
    <property type="match status" value="1"/>
</dbReference>
<accession>A0A1G9RPA5</accession>
<evidence type="ECO:0000256" key="6">
    <source>
        <dbReference type="ARBA" id="ARBA00013023"/>
    </source>
</evidence>
<dbReference type="InterPro" id="IPR036615">
    <property type="entry name" value="Mur_ligase_C_dom_sf"/>
</dbReference>
<comment type="pathway">
    <text evidence="3">Cofactor biosynthesis; tetrahydrofolate biosynthesis; 7,8-dihydrofolate from 2-amino-4-hydroxy-6-hydroxymethyl-7,8-dihydropteridine diphosphate and 4-aminobenzoate: step 2/2.</text>
</comment>
<evidence type="ECO:0000256" key="14">
    <source>
        <dbReference type="ARBA" id="ARBA00022909"/>
    </source>
</evidence>
<evidence type="ECO:0000256" key="4">
    <source>
        <dbReference type="ARBA" id="ARBA00005150"/>
    </source>
</evidence>
<dbReference type="EMBL" id="FNGS01000005">
    <property type="protein sequence ID" value="SDM24870.1"/>
    <property type="molecule type" value="Genomic_DNA"/>
</dbReference>
<reference evidence="25 26" key="1">
    <citation type="submission" date="2016-10" db="EMBL/GenBank/DDBJ databases">
        <authorList>
            <person name="de Groot N.N."/>
        </authorList>
    </citation>
    <scope>NUCLEOTIDE SEQUENCE [LARGE SCALE GENOMIC DNA]</scope>
    <source>
        <strain evidence="25 26">DSM 21668</strain>
    </source>
</reference>
<dbReference type="PROSITE" id="PS01011">
    <property type="entry name" value="FOLYLPOLYGLU_SYNT_1"/>
    <property type="match status" value="1"/>
</dbReference>
<evidence type="ECO:0000259" key="23">
    <source>
        <dbReference type="Pfam" id="PF02875"/>
    </source>
</evidence>
<proteinExistence type="inferred from homology"/>
<keyword evidence="11 22" id="KW-0547">Nucleotide-binding</keyword>
<keyword evidence="10" id="KW-0479">Metal-binding</keyword>
<evidence type="ECO:0000256" key="19">
    <source>
        <dbReference type="ARBA" id="ARBA00047808"/>
    </source>
</evidence>
<dbReference type="InterPro" id="IPR004101">
    <property type="entry name" value="Mur_ligase_C"/>
</dbReference>
<dbReference type="GO" id="GO:0046656">
    <property type="term" value="P:folic acid biosynthetic process"/>
    <property type="evidence" value="ECO:0007669"/>
    <property type="project" value="UniProtKB-KW"/>
</dbReference>
<gene>
    <name evidence="25" type="ORF">SAMN04488090_2973</name>
</gene>
<feature type="domain" description="Mur ligase C-terminal" evidence="23">
    <location>
        <begin position="299"/>
        <end position="417"/>
    </location>
</feature>
<evidence type="ECO:0000256" key="7">
    <source>
        <dbReference type="ARBA" id="ARBA00013025"/>
    </source>
</evidence>
<dbReference type="NCBIfam" id="TIGR01499">
    <property type="entry name" value="folC"/>
    <property type="match status" value="1"/>
</dbReference>
<dbReference type="SUPFAM" id="SSF53244">
    <property type="entry name" value="MurD-like peptide ligases, peptide-binding domain"/>
    <property type="match status" value="1"/>
</dbReference>
<dbReference type="FunFam" id="3.40.1190.10:FF:000011">
    <property type="entry name" value="Folylpolyglutamate synthase/dihydrofolate synthase"/>
    <property type="match status" value="1"/>
</dbReference>
<comment type="catalytic activity">
    <reaction evidence="21">
        <text>7,8-dihydropteroate + L-glutamate + ATP = 7,8-dihydrofolate + ADP + phosphate + H(+)</text>
        <dbReference type="Rhea" id="RHEA:23584"/>
        <dbReference type="ChEBI" id="CHEBI:15378"/>
        <dbReference type="ChEBI" id="CHEBI:17839"/>
        <dbReference type="ChEBI" id="CHEBI:29985"/>
        <dbReference type="ChEBI" id="CHEBI:30616"/>
        <dbReference type="ChEBI" id="CHEBI:43474"/>
        <dbReference type="ChEBI" id="CHEBI:57451"/>
        <dbReference type="ChEBI" id="CHEBI:456216"/>
        <dbReference type="EC" id="6.3.2.12"/>
    </reaction>
</comment>
<dbReference type="PROSITE" id="PS01012">
    <property type="entry name" value="FOLYLPOLYGLU_SYNT_2"/>
    <property type="match status" value="1"/>
</dbReference>
<comment type="catalytic activity">
    <reaction evidence="19">
        <text>10-formyltetrahydrofolyl-(gamma-L-Glu)(n) + L-glutamate + ATP = 10-formyltetrahydrofolyl-(gamma-L-Glu)(n+1) + ADP + phosphate + H(+)</text>
        <dbReference type="Rhea" id="RHEA:51904"/>
        <dbReference type="Rhea" id="RHEA-COMP:13088"/>
        <dbReference type="Rhea" id="RHEA-COMP:14300"/>
        <dbReference type="ChEBI" id="CHEBI:15378"/>
        <dbReference type="ChEBI" id="CHEBI:29985"/>
        <dbReference type="ChEBI" id="CHEBI:30616"/>
        <dbReference type="ChEBI" id="CHEBI:43474"/>
        <dbReference type="ChEBI" id="CHEBI:134413"/>
        <dbReference type="ChEBI" id="CHEBI:456216"/>
        <dbReference type="EC" id="6.3.2.17"/>
    </reaction>
</comment>
<comment type="cofactor">
    <cofactor evidence="1">
        <name>Mg(2+)</name>
        <dbReference type="ChEBI" id="CHEBI:18420"/>
    </cofactor>
</comment>
<evidence type="ECO:0000256" key="16">
    <source>
        <dbReference type="ARBA" id="ARBA00030592"/>
    </source>
</evidence>
<dbReference type="InterPro" id="IPR018109">
    <property type="entry name" value="Folylpolyglutamate_synth_CS"/>
</dbReference>
<dbReference type="Pfam" id="PF08245">
    <property type="entry name" value="Mur_ligase_M"/>
    <property type="match status" value="1"/>
</dbReference>
<dbReference type="InterPro" id="IPR001645">
    <property type="entry name" value="Folylpolyglutamate_synth"/>
</dbReference>
<evidence type="ECO:0000256" key="18">
    <source>
        <dbReference type="ARBA" id="ARBA00047493"/>
    </source>
</evidence>
<keyword evidence="13" id="KW-0460">Magnesium</keyword>
<evidence type="ECO:0000256" key="22">
    <source>
        <dbReference type="PIRNR" id="PIRNR001563"/>
    </source>
</evidence>
<dbReference type="GO" id="GO:0005737">
    <property type="term" value="C:cytoplasm"/>
    <property type="evidence" value="ECO:0007669"/>
    <property type="project" value="TreeGrafter"/>
</dbReference>
<evidence type="ECO:0000256" key="9">
    <source>
        <dbReference type="ARBA" id="ARBA00022598"/>
    </source>
</evidence>
<evidence type="ECO:0000256" key="11">
    <source>
        <dbReference type="ARBA" id="ARBA00022741"/>
    </source>
</evidence>
<keyword evidence="9 22" id="KW-0436">Ligase</keyword>
<evidence type="ECO:0000256" key="10">
    <source>
        <dbReference type="ARBA" id="ARBA00022723"/>
    </source>
</evidence>
<keyword evidence="12 22" id="KW-0067">ATP-binding</keyword>
<dbReference type="InterPro" id="IPR013221">
    <property type="entry name" value="Mur_ligase_cen"/>
</dbReference>
<evidence type="ECO:0000256" key="12">
    <source>
        <dbReference type="ARBA" id="ARBA00022840"/>
    </source>
</evidence>
<dbReference type="Gene3D" id="3.90.190.20">
    <property type="entry name" value="Mur ligase, C-terminal domain"/>
    <property type="match status" value="1"/>
</dbReference>
<dbReference type="Gene3D" id="3.40.1190.10">
    <property type="entry name" value="Mur-like, catalytic domain"/>
    <property type="match status" value="1"/>
</dbReference>
<evidence type="ECO:0000256" key="1">
    <source>
        <dbReference type="ARBA" id="ARBA00001946"/>
    </source>
</evidence>
<dbReference type="SUPFAM" id="SSF53623">
    <property type="entry name" value="MurD-like peptide ligases, catalytic domain"/>
    <property type="match status" value="1"/>
</dbReference>
<comment type="pathway">
    <text evidence="4">Cofactor biosynthesis; tetrahydrofolylpolyglutamate biosynthesis.</text>
</comment>
<sequence>MTYQETIDFLYQQLPVFHLIGKEAFKPGLANTEALMELTGNPHRRFRAIHVAGTNGKGSTSHMLASILQEAGYKTGLYTSPHLKDFTERIRINGQPIEKQQVVSFVETYRMYIQSINASFFEWTVAMAFHEFARQEVDIAVVEVGMGGRLDSTNIITPLLSVITNIGWDHADVLGDTLEKIAGEKAGIIKPGIPVVISEHGEDDVFRKKAKETGSPIFFAPDSYRVMSEEVNGGFRKMEIDGPHGAQTIELDLTGSYQRKNVLGVLRAVDALNDAGFEISANTQTSALRQVVKLSGLKGRWQQLGTDPLVFCDTGHNEPGIREVLETAASISHRQLWLVLGFVKDKDLGKILPLFPKDAKYVFCQPSTFRGLAVSDLVEKAGAAGLAAEFFTPDVNDALRYAREHADPNDLIVVGGSTFVVADLAELE</sequence>
<dbReference type="PANTHER" id="PTHR11136:SF0">
    <property type="entry name" value="DIHYDROFOLATE SYNTHETASE-RELATED"/>
    <property type="match status" value="1"/>
</dbReference>
<keyword evidence="14" id="KW-0289">Folate biosynthesis</keyword>
<comment type="similarity">
    <text evidence="5 22">Belongs to the folylpolyglutamate synthase family.</text>
</comment>
<feature type="domain" description="Mur ligase central" evidence="24">
    <location>
        <begin position="51"/>
        <end position="267"/>
    </location>
</feature>
<name>A0A1G9RPA5_9BACT</name>
<dbReference type="GO" id="GO:0005524">
    <property type="term" value="F:ATP binding"/>
    <property type="evidence" value="ECO:0007669"/>
    <property type="project" value="UniProtKB-KW"/>
</dbReference>
<evidence type="ECO:0000256" key="20">
    <source>
        <dbReference type="ARBA" id="ARBA00049035"/>
    </source>
</evidence>
<comment type="function">
    <text evidence="2">Functions in two distinct reactions of the de novo folate biosynthetic pathway. Catalyzes the addition of a glutamate residue to dihydropteroate (7,8-dihydropteroate or H2Pte) to form dihydrofolate (7,8-dihydrofolate monoglutamate or H2Pte-Glu). Also catalyzes successive additions of L-glutamate to tetrahydrofolate or 10-formyltetrahydrofolate or 5,10-methylenetetrahydrofolate, leading to folylpolyglutamate derivatives.</text>
</comment>
<evidence type="ECO:0000313" key="25">
    <source>
        <dbReference type="EMBL" id="SDM24870.1"/>
    </source>
</evidence>
<evidence type="ECO:0000313" key="26">
    <source>
        <dbReference type="Proteomes" id="UP000198901"/>
    </source>
</evidence>
<dbReference type="OrthoDB" id="9809356at2"/>
<comment type="catalytic activity">
    <reaction evidence="20">
        <text>(6R)-5,10-methylenetetrahydrofolyl-(gamma-L-Glu)(n) + L-glutamate + ATP = (6R)-5,10-methylenetetrahydrofolyl-(gamma-L-Glu)(n+1) + ADP + phosphate + H(+)</text>
        <dbReference type="Rhea" id="RHEA:51912"/>
        <dbReference type="Rhea" id="RHEA-COMP:13257"/>
        <dbReference type="Rhea" id="RHEA-COMP:13258"/>
        <dbReference type="ChEBI" id="CHEBI:15378"/>
        <dbReference type="ChEBI" id="CHEBI:29985"/>
        <dbReference type="ChEBI" id="CHEBI:30616"/>
        <dbReference type="ChEBI" id="CHEBI:43474"/>
        <dbReference type="ChEBI" id="CHEBI:136572"/>
        <dbReference type="ChEBI" id="CHEBI:456216"/>
        <dbReference type="EC" id="6.3.2.17"/>
    </reaction>
</comment>